<proteinExistence type="predicted"/>
<dbReference type="InterPro" id="IPR058031">
    <property type="entry name" value="AAA_lid_NorR"/>
</dbReference>
<feature type="domain" description="Response regulatory" evidence="7">
    <location>
        <begin position="31"/>
        <end position="147"/>
    </location>
</feature>
<keyword evidence="2" id="KW-0067">ATP-binding</keyword>
<dbReference type="InterPro" id="IPR011006">
    <property type="entry name" value="CheY-like_superfamily"/>
</dbReference>
<dbReference type="PANTHER" id="PTHR32071:SF14">
    <property type="entry name" value="TRANSCRIPTIONAL REGULATORY PROTEIN RTCR"/>
    <property type="match status" value="1"/>
</dbReference>
<dbReference type="Pfam" id="PF00072">
    <property type="entry name" value="Response_reg"/>
    <property type="match status" value="1"/>
</dbReference>
<dbReference type="EMBL" id="FMXO01000023">
    <property type="protein sequence ID" value="SDB60937.1"/>
    <property type="molecule type" value="Genomic_DNA"/>
</dbReference>
<evidence type="ECO:0000313" key="8">
    <source>
        <dbReference type="EMBL" id="SDB60937.1"/>
    </source>
</evidence>
<evidence type="ECO:0000259" key="6">
    <source>
        <dbReference type="PROSITE" id="PS50045"/>
    </source>
</evidence>
<dbReference type="Gene3D" id="1.10.10.60">
    <property type="entry name" value="Homeodomain-like"/>
    <property type="match status" value="1"/>
</dbReference>
<evidence type="ECO:0000256" key="1">
    <source>
        <dbReference type="ARBA" id="ARBA00022741"/>
    </source>
</evidence>
<dbReference type="Pfam" id="PF25601">
    <property type="entry name" value="AAA_lid_14"/>
    <property type="match status" value="1"/>
</dbReference>
<dbReference type="InterPro" id="IPR027417">
    <property type="entry name" value="P-loop_NTPase"/>
</dbReference>
<dbReference type="PROSITE" id="PS00688">
    <property type="entry name" value="SIGMA54_INTERACT_3"/>
    <property type="match status" value="1"/>
</dbReference>
<keyword evidence="3" id="KW-0805">Transcription regulation</keyword>
<dbReference type="InterPro" id="IPR001789">
    <property type="entry name" value="Sig_transdc_resp-reg_receiver"/>
</dbReference>
<sequence>MIAYPARSMPGQIDHSPPLTAKSINMPQQQHILIIDDEVDMLQGLQRVLSFELESVTVSIVANPLEALELISKRNYELILLDVCMPEMNGMDLLVRIREIDPHVTMIMMTAYGSIETAVEAIRRGAYDFVTKPFEIPDLLRVLRKGLERNQLIRENLNLKAKVTQKNTFESFIGQTPTMRRLYDTIQALAHTNYTVLIRGQSGTGKELAARAIHDLSKRKAHPFFAVNCPAIPEQLLESELFGHKKGAFTGADTDYTGLFEEADGSTLLLDEIGDIPVSLQTKLLRVLQEQELRPLGGTRSKKINVRILASTNQDLEKKISERTFREDLFYRLNVVTVRTPTLREIRDDIPLLLDHLSKQFSAELEIPAKHFSLASAEMLMRRNWPGNIRELQNFVRRMLIFCKEEEIEPMHIQAVENPGTIPTLSEAFQICEMPTEPYIAARNKVLEQFTRSYVQNLLFTTNGNISRSAKMAGLSRVAMQKIMRRMDMQPLNFRNPERCPQ</sequence>
<name>A0A1G6EU04_9BACT</name>
<dbReference type="AlphaFoldDB" id="A0A1G6EU04"/>
<dbReference type="Gene3D" id="3.40.50.300">
    <property type="entry name" value="P-loop containing nucleotide triphosphate hydrolases"/>
    <property type="match status" value="1"/>
</dbReference>
<dbReference type="GO" id="GO:0006355">
    <property type="term" value="P:regulation of DNA-templated transcription"/>
    <property type="evidence" value="ECO:0007669"/>
    <property type="project" value="InterPro"/>
</dbReference>
<dbReference type="SUPFAM" id="SSF52172">
    <property type="entry name" value="CheY-like"/>
    <property type="match status" value="1"/>
</dbReference>
<keyword evidence="5" id="KW-0597">Phosphoprotein</keyword>
<accession>A0A1G6EU04</accession>
<evidence type="ECO:0000313" key="9">
    <source>
        <dbReference type="Proteomes" id="UP000198771"/>
    </source>
</evidence>
<dbReference type="CDD" id="cd00009">
    <property type="entry name" value="AAA"/>
    <property type="match status" value="1"/>
</dbReference>
<feature type="modified residue" description="4-aspartylphosphate" evidence="5">
    <location>
        <position position="82"/>
    </location>
</feature>
<keyword evidence="1" id="KW-0547">Nucleotide-binding</keyword>
<evidence type="ECO:0000256" key="4">
    <source>
        <dbReference type="ARBA" id="ARBA00023163"/>
    </source>
</evidence>
<dbReference type="FunFam" id="3.40.50.300:FF:000006">
    <property type="entry name" value="DNA-binding transcriptional regulator NtrC"/>
    <property type="match status" value="1"/>
</dbReference>
<dbReference type="Gene3D" id="1.10.8.60">
    <property type="match status" value="1"/>
</dbReference>
<dbReference type="Gene3D" id="3.40.50.2300">
    <property type="match status" value="1"/>
</dbReference>
<dbReference type="GO" id="GO:0005524">
    <property type="term" value="F:ATP binding"/>
    <property type="evidence" value="ECO:0007669"/>
    <property type="project" value="UniProtKB-KW"/>
</dbReference>
<protein>
    <submittedName>
        <fullName evidence="8">Response regulator receiver domain-containing protein</fullName>
    </submittedName>
</protein>
<dbReference type="PANTHER" id="PTHR32071">
    <property type="entry name" value="TRANSCRIPTIONAL REGULATORY PROTEIN"/>
    <property type="match status" value="1"/>
</dbReference>
<feature type="domain" description="Sigma-54 factor interaction" evidence="6">
    <location>
        <begin position="172"/>
        <end position="401"/>
    </location>
</feature>
<dbReference type="InterPro" id="IPR002078">
    <property type="entry name" value="Sigma_54_int"/>
</dbReference>
<dbReference type="InterPro" id="IPR009057">
    <property type="entry name" value="Homeodomain-like_sf"/>
</dbReference>
<dbReference type="Pfam" id="PF00158">
    <property type="entry name" value="Sigma54_activat"/>
    <property type="match status" value="1"/>
</dbReference>
<dbReference type="PROSITE" id="PS50110">
    <property type="entry name" value="RESPONSE_REGULATORY"/>
    <property type="match status" value="1"/>
</dbReference>
<evidence type="ECO:0000256" key="2">
    <source>
        <dbReference type="ARBA" id="ARBA00022840"/>
    </source>
</evidence>
<keyword evidence="4" id="KW-0804">Transcription</keyword>
<gene>
    <name evidence="8" type="ORF">SAMN05660653_03147</name>
</gene>
<dbReference type="SMART" id="SM00448">
    <property type="entry name" value="REC"/>
    <property type="match status" value="1"/>
</dbReference>
<dbReference type="PROSITE" id="PS50045">
    <property type="entry name" value="SIGMA54_INTERACT_4"/>
    <property type="match status" value="1"/>
</dbReference>
<evidence type="ECO:0000256" key="3">
    <source>
        <dbReference type="ARBA" id="ARBA00023015"/>
    </source>
</evidence>
<dbReference type="InterPro" id="IPR003593">
    <property type="entry name" value="AAA+_ATPase"/>
</dbReference>
<reference evidence="8 9" key="1">
    <citation type="submission" date="2016-10" db="EMBL/GenBank/DDBJ databases">
        <authorList>
            <person name="de Groot N.N."/>
        </authorList>
    </citation>
    <scope>NUCLEOTIDE SEQUENCE [LARGE SCALE GENOMIC DNA]</scope>
    <source>
        <strain evidence="8 9">ASO4-2</strain>
    </source>
</reference>
<keyword evidence="9" id="KW-1185">Reference proteome</keyword>
<dbReference type="SUPFAM" id="SSF52540">
    <property type="entry name" value="P-loop containing nucleoside triphosphate hydrolases"/>
    <property type="match status" value="1"/>
</dbReference>
<dbReference type="STRING" id="617002.SAMN05660653_03147"/>
<dbReference type="SMART" id="SM00382">
    <property type="entry name" value="AAA"/>
    <property type="match status" value="1"/>
</dbReference>
<evidence type="ECO:0000256" key="5">
    <source>
        <dbReference type="PROSITE-ProRule" id="PRU00169"/>
    </source>
</evidence>
<evidence type="ECO:0000259" key="7">
    <source>
        <dbReference type="PROSITE" id="PS50110"/>
    </source>
</evidence>
<dbReference type="SUPFAM" id="SSF46689">
    <property type="entry name" value="Homeodomain-like"/>
    <property type="match status" value="1"/>
</dbReference>
<dbReference type="Proteomes" id="UP000198771">
    <property type="component" value="Unassembled WGS sequence"/>
</dbReference>
<dbReference type="GO" id="GO:0000160">
    <property type="term" value="P:phosphorelay signal transduction system"/>
    <property type="evidence" value="ECO:0007669"/>
    <property type="project" value="InterPro"/>
</dbReference>
<dbReference type="InterPro" id="IPR025944">
    <property type="entry name" value="Sigma_54_int_dom_CS"/>
</dbReference>
<organism evidence="8 9">
    <name type="scientific">Desulfonatronum thiosulfatophilum</name>
    <dbReference type="NCBI Taxonomy" id="617002"/>
    <lineage>
        <taxon>Bacteria</taxon>
        <taxon>Pseudomonadati</taxon>
        <taxon>Thermodesulfobacteriota</taxon>
        <taxon>Desulfovibrionia</taxon>
        <taxon>Desulfovibrionales</taxon>
        <taxon>Desulfonatronaceae</taxon>
        <taxon>Desulfonatronum</taxon>
    </lineage>
</organism>